<name>A0A1I7MTE4_9HYPH</name>
<organism evidence="2 3">
    <name type="scientific">Hyphomicrobium facile</name>
    <dbReference type="NCBI Taxonomy" id="51670"/>
    <lineage>
        <taxon>Bacteria</taxon>
        <taxon>Pseudomonadati</taxon>
        <taxon>Pseudomonadota</taxon>
        <taxon>Alphaproteobacteria</taxon>
        <taxon>Hyphomicrobiales</taxon>
        <taxon>Hyphomicrobiaceae</taxon>
        <taxon>Hyphomicrobium</taxon>
    </lineage>
</organism>
<keyword evidence="1" id="KW-0732">Signal</keyword>
<gene>
    <name evidence="2" type="ORF">SAMN04488557_0013</name>
</gene>
<evidence type="ECO:0000256" key="1">
    <source>
        <dbReference type="SAM" id="SignalP"/>
    </source>
</evidence>
<evidence type="ECO:0000313" key="2">
    <source>
        <dbReference type="EMBL" id="SFV25675.1"/>
    </source>
</evidence>
<reference evidence="3" key="1">
    <citation type="submission" date="2016-10" db="EMBL/GenBank/DDBJ databases">
        <authorList>
            <person name="Varghese N."/>
            <person name="Submissions S."/>
        </authorList>
    </citation>
    <scope>NUCLEOTIDE SEQUENCE [LARGE SCALE GENOMIC DNA]</scope>
    <source>
        <strain evidence="3">DSM 1565</strain>
    </source>
</reference>
<sequence length="97" mass="10043">MKTITLGCALAIAAISFGAGTANAGCVTKGAVATSSSADSAKWFAMETMVQNVSWGLWPGFLANGDVAGYKVINKRYQCKPDGGMVTCHGRATFCTK</sequence>
<dbReference type="RefSeq" id="WP_092862460.1">
    <property type="nucleotide sequence ID" value="NZ_FPCH01000001.1"/>
</dbReference>
<evidence type="ECO:0000313" key="3">
    <source>
        <dbReference type="Proteomes" id="UP000199423"/>
    </source>
</evidence>
<accession>A0A1I7MTE4</accession>
<feature type="signal peptide" evidence="1">
    <location>
        <begin position="1"/>
        <end position="24"/>
    </location>
</feature>
<protein>
    <submittedName>
        <fullName evidence="2">Uncharacterized protein</fullName>
    </submittedName>
</protein>
<dbReference type="Proteomes" id="UP000199423">
    <property type="component" value="Unassembled WGS sequence"/>
</dbReference>
<dbReference type="OrthoDB" id="7933281at2"/>
<feature type="chain" id="PRO_5011659773" evidence="1">
    <location>
        <begin position="25"/>
        <end position="97"/>
    </location>
</feature>
<dbReference type="STRING" id="51670.SAMN04488557_0013"/>
<dbReference type="EMBL" id="FPCH01000001">
    <property type="protein sequence ID" value="SFV25675.1"/>
    <property type="molecule type" value="Genomic_DNA"/>
</dbReference>
<dbReference type="AlphaFoldDB" id="A0A1I7MTE4"/>
<keyword evidence="3" id="KW-1185">Reference proteome</keyword>
<proteinExistence type="predicted"/>